<keyword evidence="7 14" id="KW-0436">Ligase</keyword>
<keyword evidence="10 14" id="KW-0133">Cell shape</keyword>
<dbReference type="EC" id="6.3.2.4" evidence="5 14"/>
<dbReference type="STRING" id="556267.HWAG_00328"/>
<dbReference type="GO" id="GO:0008716">
    <property type="term" value="F:D-alanine-D-alanine ligase activity"/>
    <property type="evidence" value="ECO:0007669"/>
    <property type="project" value="UniProtKB-UniRule"/>
</dbReference>
<evidence type="ECO:0000256" key="11">
    <source>
        <dbReference type="ARBA" id="ARBA00022984"/>
    </source>
</evidence>
<comment type="catalytic activity">
    <reaction evidence="13 14">
        <text>2 D-alanine + ATP = D-alanyl-D-alanine + ADP + phosphate + H(+)</text>
        <dbReference type="Rhea" id="RHEA:11224"/>
        <dbReference type="ChEBI" id="CHEBI:15378"/>
        <dbReference type="ChEBI" id="CHEBI:30616"/>
        <dbReference type="ChEBI" id="CHEBI:43474"/>
        <dbReference type="ChEBI" id="CHEBI:57416"/>
        <dbReference type="ChEBI" id="CHEBI:57822"/>
        <dbReference type="ChEBI" id="CHEBI:456216"/>
        <dbReference type="EC" id="6.3.2.4"/>
    </reaction>
</comment>
<dbReference type="PANTHER" id="PTHR23132:SF23">
    <property type="entry name" value="D-ALANINE--D-ALANINE LIGASE B"/>
    <property type="match status" value="1"/>
</dbReference>
<comment type="function">
    <text evidence="14">Cell wall formation.</text>
</comment>
<evidence type="ECO:0000256" key="3">
    <source>
        <dbReference type="ARBA" id="ARBA00004496"/>
    </source>
</evidence>
<comment type="similarity">
    <text evidence="4 14">Belongs to the D-alanine--D-alanine ligase family.</text>
</comment>
<dbReference type="InterPro" id="IPR011127">
    <property type="entry name" value="Dala_Dala_lig_N"/>
</dbReference>
<dbReference type="GO" id="GO:0005737">
    <property type="term" value="C:cytoplasm"/>
    <property type="evidence" value="ECO:0007669"/>
    <property type="project" value="UniProtKB-SubCell"/>
</dbReference>
<dbReference type="GO" id="GO:0005524">
    <property type="term" value="F:ATP binding"/>
    <property type="evidence" value="ECO:0007669"/>
    <property type="project" value="UniProtKB-UniRule"/>
</dbReference>
<dbReference type="NCBIfam" id="TIGR01205">
    <property type="entry name" value="D_ala_D_alaTIGR"/>
    <property type="match status" value="1"/>
</dbReference>
<accession>A0A2N3PHR0</accession>
<comment type="caution">
    <text evidence="17">The sequence shown here is derived from an EMBL/GenBank/DDBJ whole genome shotgun (WGS) entry which is preliminary data.</text>
</comment>
<dbReference type="GO" id="GO:0009252">
    <property type="term" value="P:peptidoglycan biosynthetic process"/>
    <property type="evidence" value="ECO:0007669"/>
    <property type="project" value="UniProtKB-UniRule"/>
</dbReference>
<dbReference type="SUPFAM" id="SSF52440">
    <property type="entry name" value="PreATP-grasp domain"/>
    <property type="match status" value="1"/>
</dbReference>
<dbReference type="InterPro" id="IPR011761">
    <property type="entry name" value="ATP-grasp"/>
</dbReference>
<dbReference type="AlphaFoldDB" id="A0A2N3PHR0"/>
<comment type="pathway">
    <text evidence="14">Cell wall biogenesis; peptidoglycan biosynthesis.</text>
</comment>
<evidence type="ECO:0000256" key="14">
    <source>
        <dbReference type="HAMAP-Rule" id="MF_00047"/>
    </source>
</evidence>
<evidence type="ECO:0000256" key="8">
    <source>
        <dbReference type="ARBA" id="ARBA00022741"/>
    </source>
</evidence>
<dbReference type="SUPFAM" id="SSF56059">
    <property type="entry name" value="Glutathione synthetase ATP-binding domain-like"/>
    <property type="match status" value="1"/>
</dbReference>
<dbReference type="HAMAP" id="MF_00047">
    <property type="entry name" value="Dala_Dala_lig"/>
    <property type="match status" value="1"/>
</dbReference>
<gene>
    <name evidence="14" type="primary">ddl</name>
    <name evidence="17" type="ORF">BCM31_00175</name>
</gene>
<comment type="cofactor">
    <cofactor evidence="2">
        <name>Mg(2+)</name>
        <dbReference type="ChEBI" id="CHEBI:18420"/>
    </cofactor>
</comment>
<dbReference type="GO" id="GO:0008360">
    <property type="term" value="P:regulation of cell shape"/>
    <property type="evidence" value="ECO:0007669"/>
    <property type="project" value="UniProtKB-KW"/>
</dbReference>
<dbReference type="NCBIfam" id="NF002527">
    <property type="entry name" value="PRK01966.1-3"/>
    <property type="match status" value="1"/>
</dbReference>
<evidence type="ECO:0000256" key="6">
    <source>
        <dbReference type="ARBA" id="ARBA00022490"/>
    </source>
</evidence>
<dbReference type="GO" id="GO:0071555">
    <property type="term" value="P:cell wall organization"/>
    <property type="evidence" value="ECO:0007669"/>
    <property type="project" value="UniProtKB-KW"/>
</dbReference>
<name>A0A2N3PHR0_9HELI</name>
<dbReference type="OrthoDB" id="9813261at2"/>
<keyword evidence="9 15" id="KW-0067">ATP-binding</keyword>
<evidence type="ECO:0000259" key="16">
    <source>
        <dbReference type="PROSITE" id="PS50975"/>
    </source>
</evidence>
<comment type="cofactor">
    <cofactor evidence="1">
        <name>Mn(2+)</name>
        <dbReference type="ChEBI" id="CHEBI:29035"/>
    </cofactor>
</comment>
<protein>
    <recommendedName>
        <fullName evidence="5 14">D-alanine--D-alanine ligase</fullName>
        <ecNumber evidence="5 14">6.3.2.4</ecNumber>
    </recommendedName>
    <alternativeName>
        <fullName evidence="14">D-Ala-D-Ala ligase</fullName>
    </alternativeName>
    <alternativeName>
        <fullName evidence="14">D-alanylalanine synthetase</fullName>
    </alternativeName>
</protein>
<dbReference type="InterPro" id="IPR011095">
    <property type="entry name" value="Dala_Dala_lig_C"/>
</dbReference>
<evidence type="ECO:0000256" key="15">
    <source>
        <dbReference type="PROSITE-ProRule" id="PRU00409"/>
    </source>
</evidence>
<dbReference type="PROSITE" id="PS00843">
    <property type="entry name" value="DALA_DALA_LIGASE_1"/>
    <property type="match status" value="1"/>
</dbReference>
<dbReference type="Gene3D" id="3.30.470.20">
    <property type="entry name" value="ATP-grasp fold, B domain"/>
    <property type="match status" value="1"/>
</dbReference>
<dbReference type="Proteomes" id="UP000233350">
    <property type="component" value="Unassembled WGS sequence"/>
</dbReference>
<evidence type="ECO:0000256" key="9">
    <source>
        <dbReference type="ARBA" id="ARBA00022840"/>
    </source>
</evidence>
<dbReference type="PROSITE" id="PS00844">
    <property type="entry name" value="DALA_DALA_LIGASE_2"/>
    <property type="match status" value="1"/>
</dbReference>
<dbReference type="Pfam" id="PF07478">
    <property type="entry name" value="Dala_Dala_lig_C"/>
    <property type="match status" value="1"/>
</dbReference>
<dbReference type="InterPro" id="IPR000291">
    <property type="entry name" value="D-Ala_lig_Van_CS"/>
</dbReference>
<dbReference type="Gene3D" id="3.40.50.20">
    <property type="match status" value="1"/>
</dbReference>
<evidence type="ECO:0000256" key="10">
    <source>
        <dbReference type="ARBA" id="ARBA00022960"/>
    </source>
</evidence>
<dbReference type="InterPro" id="IPR005905">
    <property type="entry name" value="D_ala_D_ala"/>
</dbReference>
<dbReference type="InterPro" id="IPR013815">
    <property type="entry name" value="ATP_grasp_subdomain_1"/>
</dbReference>
<feature type="domain" description="ATP-grasp" evidence="16">
    <location>
        <begin position="133"/>
        <end position="328"/>
    </location>
</feature>
<dbReference type="PROSITE" id="PS50975">
    <property type="entry name" value="ATP_GRASP"/>
    <property type="match status" value="1"/>
</dbReference>
<dbReference type="GO" id="GO:0046872">
    <property type="term" value="F:metal ion binding"/>
    <property type="evidence" value="ECO:0007669"/>
    <property type="project" value="InterPro"/>
</dbReference>
<keyword evidence="6 14" id="KW-0963">Cytoplasm</keyword>
<evidence type="ECO:0000313" key="17">
    <source>
        <dbReference type="EMBL" id="PKT80099.1"/>
    </source>
</evidence>
<organism evidence="17 18">
    <name type="scientific">Helicobacter winghamensis</name>
    <dbReference type="NCBI Taxonomy" id="157268"/>
    <lineage>
        <taxon>Bacteria</taxon>
        <taxon>Pseudomonadati</taxon>
        <taxon>Campylobacterota</taxon>
        <taxon>Epsilonproteobacteria</taxon>
        <taxon>Campylobacterales</taxon>
        <taxon>Helicobacteraceae</taxon>
        <taxon>Helicobacter</taxon>
    </lineage>
</organism>
<comment type="subcellular location">
    <subcellularLocation>
        <location evidence="3 14">Cytoplasm</location>
    </subcellularLocation>
</comment>
<dbReference type="GeneID" id="97289366"/>
<evidence type="ECO:0000256" key="2">
    <source>
        <dbReference type="ARBA" id="ARBA00001946"/>
    </source>
</evidence>
<keyword evidence="18" id="KW-1185">Reference proteome</keyword>
<dbReference type="Pfam" id="PF01820">
    <property type="entry name" value="Dala_Dala_lig_N"/>
    <property type="match status" value="1"/>
</dbReference>
<reference evidence="17 18" key="1">
    <citation type="submission" date="2016-07" db="EMBL/GenBank/DDBJ databases">
        <title>Detection of Helicobacter winghamensis from caecal content of red fox (Vulpes vulpes).</title>
        <authorList>
            <person name="Zanoni R.G."/>
            <person name="Florio D."/>
            <person name="Caffara M."/>
            <person name="Renzi M."/>
            <person name="Parisi A."/>
            <person name="Pasquali F."/>
            <person name="Manfreda G."/>
        </authorList>
    </citation>
    <scope>NUCLEOTIDE SEQUENCE [LARGE SCALE GENOMIC DNA]</scope>
    <source>
        <strain evidence="17 18">295_13</strain>
    </source>
</reference>
<evidence type="ECO:0000256" key="4">
    <source>
        <dbReference type="ARBA" id="ARBA00010871"/>
    </source>
</evidence>
<evidence type="ECO:0000256" key="7">
    <source>
        <dbReference type="ARBA" id="ARBA00022598"/>
    </source>
</evidence>
<dbReference type="Gene3D" id="3.30.1490.20">
    <property type="entry name" value="ATP-grasp fold, A domain"/>
    <property type="match status" value="1"/>
</dbReference>
<evidence type="ECO:0000256" key="12">
    <source>
        <dbReference type="ARBA" id="ARBA00023316"/>
    </source>
</evidence>
<evidence type="ECO:0000256" key="5">
    <source>
        <dbReference type="ARBA" id="ARBA00012216"/>
    </source>
</evidence>
<evidence type="ECO:0000313" key="18">
    <source>
        <dbReference type="Proteomes" id="UP000233350"/>
    </source>
</evidence>
<dbReference type="UniPathway" id="UPA00219"/>
<proteinExistence type="inferred from homology"/>
<dbReference type="EMBL" id="MBPK01000044">
    <property type="protein sequence ID" value="PKT80099.1"/>
    <property type="molecule type" value="Genomic_DNA"/>
</dbReference>
<dbReference type="PANTHER" id="PTHR23132">
    <property type="entry name" value="D-ALANINE--D-ALANINE LIGASE"/>
    <property type="match status" value="1"/>
</dbReference>
<keyword evidence="8 15" id="KW-0547">Nucleotide-binding</keyword>
<sequence>MNLCLLFGGKSYEHEISIVSAIALKKLLPKIKHFVFLDSNHNFYLIPKEQMQSKFFSTKSYEKTQKIYPKKDGFYTRTLFGEKPLNLPVILNLIHGGDGEDGTLASLLDFYGIPYIGPRNPACVLSYDKELIKGFAASRGVKCLAHRVLYRNDLVPSDLEFPIIIKPARLGSSLGIQVVESQENLQYALDSAFEYDEKVIIEPFIEGIKEYNLAGFKGKDGIQFSFIEEPEKSKFLDFEKKYLDFSRTSNAKEAEISDALKQALQESFTRLYNNAFEGALIRCDFFIKDNDCYLNEINPVPGSLANYLFTDFKSALESLLLALPKPSDIKVDYALLHQIQFAKGK</sequence>
<dbReference type="InterPro" id="IPR016185">
    <property type="entry name" value="PreATP-grasp_dom_sf"/>
</dbReference>
<keyword evidence="12 14" id="KW-0961">Cell wall biogenesis/degradation</keyword>
<keyword evidence="11 14" id="KW-0573">Peptidoglycan synthesis</keyword>
<dbReference type="RefSeq" id="WP_006802020.1">
    <property type="nucleotide sequence ID" value="NZ_CABKOI010000021.1"/>
</dbReference>
<evidence type="ECO:0000256" key="13">
    <source>
        <dbReference type="ARBA" id="ARBA00047614"/>
    </source>
</evidence>
<evidence type="ECO:0000256" key="1">
    <source>
        <dbReference type="ARBA" id="ARBA00001936"/>
    </source>
</evidence>